<keyword evidence="4" id="KW-0677">Repeat</keyword>
<comment type="pathway">
    <text evidence="1">Protein modification; protein ubiquitination.</text>
</comment>
<evidence type="ECO:0000256" key="4">
    <source>
        <dbReference type="ARBA" id="ARBA00022737"/>
    </source>
</evidence>
<keyword evidence="3" id="KW-0479">Metal-binding</keyword>
<evidence type="ECO:0000313" key="9">
    <source>
        <dbReference type="Proteomes" id="UP000887540"/>
    </source>
</evidence>
<evidence type="ECO:0000313" key="10">
    <source>
        <dbReference type="WBParaSite" id="ACRNAN_Path_1508.g5876.t1"/>
    </source>
</evidence>
<evidence type="ECO:0000256" key="1">
    <source>
        <dbReference type="ARBA" id="ARBA00004906"/>
    </source>
</evidence>
<evidence type="ECO:0000256" key="3">
    <source>
        <dbReference type="ARBA" id="ARBA00022723"/>
    </source>
</evidence>
<reference evidence="10" key="1">
    <citation type="submission" date="2022-11" db="UniProtKB">
        <authorList>
            <consortium name="WormBaseParasite"/>
        </authorList>
    </citation>
    <scope>IDENTIFICATION</scope>
</reference>
<dbReference type="AlphaFoldDB" id="A0A914C267"/>
<dbReference type="Pfam" id="PF01485">
    <property type="entry name" value="IBR"/>
    <property type="match status" value="2"/>
</dbReference>
<dbReference type="InterPro" id="IPR013083">
    <property type="entry name" value="Znf_RING/FYVE/PHD"/>
</dbReference>
<name>A0A914C267_9BILA</name>
<dbReference type="GO" id="GO:0043130">
    <property type="term" value="F:ubiquitin binding"/>
    <property type="evidence" value="ECO:0007669"/>
    <property type="project" value="TreeGrafter"/>
</dbReference>
<organism evidence="9 10">
    <name type="scientific">Acrobeloides nanus</name>
    <dbReference type="NCBI Taxonomy" id="290746"/>
    <lineage>
        <taxon>Eukaryota</taxon>
        <taxon>Metazoa</taxon>
        <taxon>Ecdysozoa</taxon>
        <taxon>Nematoda</taxon>
        <taxon>Chromadorea</taxon>
        <taxon>Rhabditida</taxon>
        <taxon>Tylenchina</taxon>
        <taxon>Cephalobomorpha</taxon>
        <taxon>Cephaloboidea</taxon>
        <taxon>Cephalobidae</taxon>
        <taxon>Acrobeloides</taxon>
    </lineage>
</organism>
<dbReference type="GO" id="GO:0097039">
    <property type="term" value="P:protein linear polyubiquitination"/>
    <property type="evidence" value="ECO:0007669"/>
    <property type="project" value="TreeGrafter"/>
</dbReference>
<dbReference type="SMART" id="SM00647">
    <property type="entry name" value="IBR"/>
    <property type="match status" value="2"/>
</dbReference>
<feature type="domain" description="RING-type" evidence="8">
    <location>
        <begin position="570"/>
        <end position="757"/>
    </location>
</feature>
<dbReference type="Proteomes" id="UP000887540">
    <property type="component" value="Unplaced"/>
</dbReference>
<dbReference type="InterPro" id="IPR051628">
    <property type="entry name" value="LUBAC_E3_Ligases"/>
</dbReference>
<dbReference type="PANTHER" id="PTHR22770:SF13">
    <property type="entry name" value="RING-TYPE DOMAIN-CONTAINING PROTEIN"/>
    <property type="match status" value="1"/>
</dbReference>
<dbReference type="GO" id="GO:0043161">
    <property type="term" value="P:proteasome-mediated ubiquitin-dependent protein catabolic process"/>
    <property type="evidence" value="ECO:0007669"/>
    <property type="project" value="TreeGrafter"/>
</dbReference>
<proteinExistence type="predicted"/>
<protein>
    <submittedName>
        <fullName evidence="10">RBR-type E3 ubiquitin transferase</fullName>
    </submittedName>
</protein>
<dbReference type="GO" id="GO:0004842">
    <property type="term" value="F:ubiquitin-protein transferase activity"/>
    <property type="evidence" value="ECO:0007669"/>
    <property type="project" value="TreeGrafter"/>
</dbReference>
<dbReference type="CDD" id="cd22584">
    <property type="entry name" value="Rcat_RBR_unk"/>
    <property type="match status" value="1"/>
</dbReference>
<dbReference type="GO" id="GO:0000151">
    <property type="term" value="C:ubiquitin ligase complex"/>
    <property type="evidence" value="ECO:0007669"/>
    <property type="project" value="TreeGrafter"/>
</dbReference>
<evidence type="ECO:0000256" key="2">
    <source>
        <dbReference type="ARBA" id="ARBA00022679"/>
    </source>
</evidence>
<accession>A0A914C267</accession>
<keyword evidence="7" id="KW-0862">Zinc</keyword>
<evidence type="ECO:0000256" key="7">
    <source>
        <dbReference type="ARBA" id="ARBA00022833"/>
    </source>
</evidence>
<dbReference type="CDD" id="cd20335">
    <property type="entry name" value="BRcat_RBR"/>
    <property type="match status" value="1"/>
</dbReference>
<evidence type="ECO:0000256" key="6">
    <source>
        <dbReference type="ARBA" id="ARBA00022786"/>
    </source>
</evidence>
<evidence type="ECO:0000259" key="8">
    <source>
        <dbReference type="PROSITE" id="PS51873"/>
    </source>
</evidence>
<dbReference type="WBParaSite" id="ACRNAN_Path_1508.g5876.t1">
    <property type="protein sequence ID" value="ACRNAN_Path_1508.g5876.t1"/>
    <property type="gene ID" value="ACRNAN_Path_1508.g5876"/>
</dbReference>
<dbReference type="Gene3D" id="3.30.40.10">
    <property type="entry name" value="Zinc/RING finger domain, C3HC4 (zinc finger)"/>
    <property type="match status" value="1"/>
</dbReference>
<dbReference type="InterPro" id="IPR002867">
    <property type="entry name" value="IBR_dom"/>
</dbReference>
<dbReference type="PROSITE" id="PS51873">
    <property type="entry name" value="TRIAD"/>
    <property type="match status" value="1"/>
</dbReference>
<keyword evidence="9" id="KW-1185">Reference proteome</keyword>
<keyword evidence="2" id="KW-0808">Transferase</keyword>
<dbReference type="InterPro" id="IPR044066">
    <property type="entry name" value="TRIAD_supradom"/>
</dbReference>
<keyword evidence="6" id="KW-0833">Ubl conjugation pathway</keyword>
<dbReference type="PANTHER" id="PTHR22770">
    <property type="entry name" value="UBIQUITIN CONJUGATING ENZYME 7 INTERACTING PROTEIN-RELATED"/>
    <property type="match status" value="1"/>
</dbReference>
<dbReference type="GO" id="GO:0008270">
    <property type="term" value="F:zinc ion binding"/>
    <property type="evidence" value="ECO:0007669"/>
    <property type="project" value="UniProtKB-KW"/>
</dbReference>
<evidence type="ECO:0000256" key="5">
    <source>
        <dbReference type="ARBA" id="ARBA00022771"/>
    </source>
</evidence>
<dbReference type="SUPFAM" id="SSF57850">
    <property type="entry name" value="RING/U-box"/>
    <property type="match status" value="2"/>
</dbReference>
<keyword evidence="5" id="KW-0863">Zinc-finger</keyword>
<sequence length="779" mass="91293">MADVELEVLNRKHFGQRQHRDRKFYKKQKCWYGPPTIFKHLNYRETCYDYHGLQYEDADKLDTVLARDKSIKKDPCNIYGYDIRYSLNKKKRWLIPEMLQENIEDLQKPELNFKVSAVTSTSSTSLGKCKCEADNNWDNYHNCCYKCYTHNYRGIYYEELEHKEVKKYAGYSKKENAIVKKTSKNKAKLLDLIRKPNKSRKDVKHGMRCRSPSPENCENRHKKLKQSEHDMSLIYVTEYQKFTKNQFNAGKAHKHYECTCEPAIPQIRPIPNFDENDLYDYETVPIEDFYLSNEESCEEIPNPKSTSCLEDFIVNKKKKEKRSKRKKKFHQIVNLEEDPPETIIKSICKEKKIAEKLKNLLKPTDFNNNKVEDGESPAPDKPNYFLNKIDFSYINNYDLEKLLEEMIICDKIVQSVASITLENENLTNLFHNPSWNSYKDPITSSITFVARDNDESEFNVFPTPGPYKKEFENFEKLDSFTLIARNIDNPEKLNYYFQYNNTFGSQENDKIKKRKPKTVKSIFPSILDQATFLPAICLSSDKAKEKSIMLSSDVKKQKKNKEENDRQEVSDFICRVCYVDDSDERSGFALKKCSHYFCLDCWYQYVTSAIDAGQVPIECMENDCSNVILPKILTYFFKQELVEKYSNMVSERRLMRKDFIECKSCGQTYCVDCRQRAHLPLTCDERRIFVNKNKDNGDLLDAMHFSEAALCPGCGGLVDKTFGCNHMTCRCGYEFCYACGKPYFHHECEGQMTRMPILMLDVTNLNIPPTAFTEVVKEK</sequence>
<dbReference type="Gene3D" id="1.20.120.1750">
    <property type="match status" value="1"/>
</dbReference>